<proteinExistence type="predicted"/>
<keyword evidence="2" id="KW-1185">Reference proteome</keyword>
<reference evidence="1" key="1">
    <citation type="submission" date="2022-08" db="UniProtKB">
        <authorList>
            <consortium name="EnsemblMetazoa"/>
        </authorList>
    </citation>
    <scope>IDENTIFICATION</scope>
    <source>
        <strain evidence="1">05x7-T-G4-1.051#20</strain>
    </source>
</reference>
<dbReference type="EnsemblMetazoa" id="G33993.1">
    <property type="protein sequence ID" value="G33993.1:cds"/>
    <property type="gene ID" value="G33993"/>
</dbReference>
<dbReference type="AlphaFoldDB" id="A0A8W8MGT4"/>
<evidence type="ECO:0000313" key="2">
    <source>
        <dbReference type="Proteomes" id="UP000005408"/>
    </source>
</evidence>
<organism evidence="1 2">
    <name type="scientific">Magallana gigas</name>
    <name type="common">Pacific oyster</name>
    <name type="synonym">Crassostrea gigas</name>
    <dbReference type="NCBI Taxonomy" id="29159"/>
    <lineage>
        <taxon>Eukaryota</taxon>
        <taxon>Metazoa</taxon>
        <taxon>Spiralia</taxon>
        <taxon>Lophotrochozoa</taxon>
        <taxon>Mollusca</taxon>
        <taxon>Bivalvia</taxon>
        <taxon>Autobranchia</taxon>
        <taxon>Pteriomorphia</taxon>
        <taxon>Ostreida</taxon>
        <taxon>Ostreoidea</taxon>
        <taxon>Ostreidae</taxon>
        <taxon>Magallana</taxon>
    </lineage>
</organism>
<name>A0A8W8MGT4_MAGGI</name>
<dbReference type="Proteomes" id="UP000005408">
    <property type="component" value="Unassembled WGS sequence"/>
</dbReference>
<evidence type="ECO:0000313" key="1">
    <source>
        <dbReference type="EnsemblMetazoa" id="G33993.1:cds"/>
    </source>
</evidence>
<protein>
    <submittedName>
        <fullName evidence="1">Uncharacterized protein</fullName>
    </submittedName>
</protein>
<sequence length="150" mass="17923">MQFLVCLMEEEVRCQYLRRVEVRPDLKKITNNLKTEKKRTILKEVFLEKTQCSTWEEAEETYEPYVHMVDDYLDFNINRRCVPTEFVKFCDAAKEHRAMESVDISVDINLTSRTHQDLINHNSIKSLVTSTKRKLEDRVRQILKKIKPDD</sequence>
<accession>A0A8W8MGT4</accession>